<keyword evidence="2" id="KW-0812">Transmembrane</keyword>
<feature type="transmembrane region" description="Helical" evidence="2">
    <location>
        <begin position="357"/>
        <end position="377"/>
    </location>
</feature>
<feature type="compositionally biased region" description="Basic and acidic residues" evidence="1">
    <location>
        <begin position="7"/>
        <end position="21"/>
    </location>
</feature>
<name>A0A7S4S6P6_9DINO</name>
<feature type="transmembrane region" description="Helical" evidence="2">
    <location>
        <begin position="34"/>
        <end position="54"/>
    </location>
</feature>
<gene>
    <name evidence="3" type="ORF">AMON00008_LOCUS45356</name>
</gene>
<dbReference type="AlphaFoldDB" id="A0A7S4S6P6"/>
<keyword evidence="2" id="KW-1133">Transmembrane helix</keyword>
<evidence type="ECO:0008006" key="4">
    <source>
        <dbReference type="Google" id="ProtNLM"/>
    </source>
</evidence>
<feature type="transmembrane region" description="Helical" evidence="2">
    <location>
        <begin position="268"/>
        <end position="288"/>
    </location>
</feature>
<feature type="transmembrane region" description="Helical" evidence="2">
    <location>
        <begin position="138"/>
        <end position="159"/>
    </location>
</feature>
<dbReference type="Pfam" id="PF13347">
    <property type="entry name" value="MFS_2"/>
    <property type="match status" value="1"/>
</dbReference>
<dbReference type="InterPro" id="IPR036259">
    <property type="entry name" value="MFS_trans_sf"/>
</dbReference>
<feature type="transmembrane region" description="Helical" evidence="2">
    <location>
        <begin position="398"/>
        <end position="424"/>
    </location>
</feature>
<accession>A0A7S4S6P6</accession>
<evidence type="ECO:0000313" key="3">
    <source>
        <dbReference type="EMBL" id="CAE4635249.1"/>
    </source>
</evidence>
<dbReference type="EMBL" id="HBNR01064221">
    <property type="protein sequence ID" value="CAE4635249.1"/>
    <property type="molecule type" value="Transcribed_RNA"/>
</dbReference>
<reference evidence="3" key="1">
    <citation type="submission" date="2021-01" db="EMBL/GenBank/DDBJ databases">
        <authorList>
            <person name="Corre E."/>
            <person name="Pelletier E."/>
            <person name="Niang G."/>
            <person name="Scheremetjew M."/>
            <person name="Finn R."/>
            <person name="Kale V."/>
            <person name="Holt S."/>
            <person name="Cochrane G."/>
            <person name="Meng A."/>
            <person name="Brown T."/>
            <person name="Cohen L."/>
        </authorList>
    </citation>
    <scope>NUCLEOTIDE SEQUENCE</scope>
    <source>
        <strain evidence="3">CCMP3105</strain>
    </source>
</reference>
<feature type="transmembrane region" description="Helical" evidence="2">
    <location>
        <begin position="470"/>
        <end position="490"/>
    </location>
</feature>
<evidence type="ECO:0000256" key="1">
    <source>
        <dbReference type="SAM" id="MobiDB-lite"/>
    </source>
</evidence>
<feature type="transmembrane region" description="Helical" evidence="2">
    <location>
        <begin position="206"/>
        <end position="228"/>
    </location>
</feature>
<proteinExistence type="predicted"/>
<keyword evidence="2" id="KW-0472">Membrane</keyword>
<feature type="transmembrane region" description="Helical" evidence="2">
    <location>
        <begin position="66"/>
        <end position="90"/>
    </location>
</feature>
<feature type="transmembrane region" description="Helical" evidence="2">
    <location>
        <begin position="179"/>
        <end position="200"/>
    </location>
</feature>
<evidence type="ECO:0000256" key="2">
    <source>
        <dbReference type="SAM" id="Phobius"/>
    </source>
</evidence>
<feature type="region of interest" description="Disordered" evidence="1">
    <location>
        <begin position="1"/>
        <end position="22"/>
    </location>
</feature>
<feature type="transmembrane region" description="Helical" evidence="2">
    <location>
        <begin position="294"/>
        <end position="318"/>
    </location>
</feature>
<feature type="transmembrane region" description="Helical" evidence="2">
    <location>
        <begin position="111"/>
        <end position="132"/>
    </location>
</feature>
<feature type="region of interest" description="Disordered" evidence="1">
    <location>
        <begin position="514"/>
        <end position="539"/>
    </location>
</feature>
<sequence>MDTDMPAPKEEGRNQDADKPTVSHASSLSSKCDMCFFAASLVSPMACAGITFFGKDIYILKFGADVGLMSAVGTVLAIVAPVINLLTGWCMEKIPLSTLFPWATWGRRAPWYLTHLVLTAFSTAALFLPVSFDPTFLCWWYLALALCSSWCLSVSFIAFESARLEAYATKEERTEVEAVCKISGGAGAGTGILLPLIVAAGASRQVLQLMGLVALLVGLFSLVSIPVLRKARLVFQPDGVGSFLSEFVSLLRVSTVWHLMAYRFTEDLLTTVAITATLYWVTFVEGLTGTERSLFIALSGAAVAFSTIVMLPCWTQFFRIRRQGVNINVFCSRVMALGLLAPVVLVMKTALPSGVGFLAYIVLMQGSVAGQTFWRVAAMGWVVDEDCHAGDGKRREALLIGLVGFFASAGRAVGVGIVLLGLAYSGMESTNCDLECEGKGPSADGTDCVAACDAQNLDRQPPMVSTFLHLIYYAVVTTFQVIAISLVYSFPICNARLDAIYAKQAELAAAASAESGAAGRPQEARGQATPDAHDSGKEG</sequence>
<dbReference type="SUPFAM" id="SSF103473">
    <property type="entry name" value="MFS general substrate transporter"/>
    <property type="match status" value="1"/>
</dbReference>
<feature type="transmembrane region" description="Helical" evidence="2">
    <location>
        <begin position="330"/>
        <end position="351"/>
    </location>
</feature>
<organism evidence="3">
    <name type="scientific">Alexandrium monilatum</name>
    <dbReference type="NCBI Taxonomy" id="311494"/>
    <lineage>
        <taxon>Eukaryota</taxon>
        <taxon>Sar</taxon>
        <taxon>Alveolata</taxon>
        <taxon>Dinophyceae</taxon>
        <taxon>Gonyaulacales</taxon>
        <taxon>Pyrocystaceae</taxon>
        <taxon>Alexandrium</taxon>
    </lineage>
</organism>
<protein>
    <recommendedName>
        <fullName evidence="4">ADP,ATP carrier protein</fullName>
    </recommendedName>
</protein>